<reference evidence="1 2" key="1">
    <citation type="submission" date="2016-10" db="EMBL/GenBank/DDBJ databases">
        <authorList>
            <person name="de Groot N.N."/>
        </authorList>
    </citation>
    <scope>NUCLEOTIDE SEQUENCE [LARGE SCALE GENOMIC DNA]</scope>
    <source>
        <strain evidence="1 2">DSM 15123</strain>
    </source>
</reference>
<dbReference type="CDD" id="cd02980">
    <property type="entry name" value="TRX_Fd_family"/>
    <property type="match status" value="1"/>
</dbReference>
<evidence type="ECO:0000313" key="1">
    <source>
        <dbReference type="EMBL" id="SEN11922.1"/>
    </source>
</evidence>
<proteinExistence type="predicted"/>
<dbReference type="InterPro" id="IPR036249">
    <property type="entry name" value="Thioredoxin-like_sf"/>
</dbReference>
<name>A0A1H8DXD1_9BURK</name>
<gene>
    <name evidence="1" type="ORF">SAMN02745977_00487</name>
</gene>
<dbReference type="EMBL" id="FOCW01000001">
    <property type="protein sequence ID" value="SEN11922.1"/>
    <property type="molecule type" value="Genomic_DNA"/>
</dbReference>
<dbReference type="Proteomes" id="UP000199531">
    <property type="component" value="Unassembled WGS sequence"/>
</dbReference>
<organism evidence="1 2">
    <name type="scientific">Brachymonas denitrificans DSM 15123</name>
    <dbReference type="NCBI Taxonomy" id="1121117"/>
    <lineage>
        <taxon>Bacteria</taxon>
        <taxon>Pseudomonadati</taxon>
        <taxon>Pseudomonadota</taxon>
        <taxon>Betaproteobacteria</taxon>
        <taxon>Burkholderiales</taxon>
        <taxon>Comamonadaceae</taxon>
        <taxon>Brachymonas</taxon>
    </lineage>
</organism>
<protein>
    <submittedName>
        <fullName evidence="1">(2Fe-2S) ferredoxin</fullName>
    </submittedName>
</protein>
<dbReference type="AlphaFoldDB" id="A0A1H8DXD1"/>
<dbReference type="SUPFAM" id="SSF52833">
    <property type="entry name" value="Thioredoxin-like"/>
    <property type="match status" value="1"/>
</dbReference>
<keyword evidence="2" id="KW-1185">Reference proteome</keyword>
<sequence>MNEAQVAALREECLTCERGCDAAVEMALQSRNAAIQVKLATEGAKPADCTCDDSAASASATADAPAVIKPKISHYRRHLLLCVGPRCTQDGQSQELYDSLGARFKAAGLQEGDLRVKRSRVSCFAACKGGPIVCVQPDGVWYYNVTSANMDRIIDEHLVHGRVVQELVFHQGPDGICDDDAP</sequence>
<evidence type="ECO:0000313" key="2">
    <source>
        <dbReference type="Proteomes" id="UP000199531"/>
    </source>
</evidence>
<dbReference type="Gene3D" id="3.40.30.10">
    <property type="entry name" value="Glutaredoxin"/>
    <property type="match status" value="1"/>
</dbReference>
<accession>A0A1H8DXD1</accession>
<dbReference type="STRING" id="1121117.SAMN02745977_00487"/>